<organism evidence="1 2">
    <name type="scientific">Cohnella candidum</name>
    <dbReference type="NCBI Taxonomy" id="2674991"/>
    <lineage>
        <taxon>Bacteria</taxon>
        <taxon>Bacillati</taxon>
        <taxon>Bacillota</taxon>
        <taxon>Bacilli</taxon>
        <taxon>Bacillales</taxon>
        <taxon>Paenibacillaceae</taxon>
        <taxon>Cohnella</taxon>
    </lineage>
</organism>
<gene>
    <name evidence="1" type="ORF">EAV92_12915</name>
</gene>
<sequence>MPRIRGNTIFTRRTPLTCAARARRRASFTMRTENSNGNESLWRWDELQRRREIPVGAAGGRASLKVRRDAGGATLHEIELHNGALTFTVLPERGLDIGEIVLDGEKMSWERGDSCLLHPDRVDLTAGGGTGWLQGFYAAVASIGPELFGTPGEGYTLHGTGSYSPADLRSIAVWADEEGLTFEGSVSVVGYGERPQFGKRVRLFTRWGSECLLREETTTNLSDRALTLDDGYHVQLCGPFLHEGGRYVLPVSSEAMLLRDNAPPEEDPLRIPPISEGLSPIRCYQYVPEAVRGLEERAELRDYVEAMPQRAGFAAEMVVNASGDAAGYVIRPLSAFPRSLIAKEISEYGFMFALEPCRTRPNRMSQKHTDGEAFILPPGGSDTTQCLIGVTQDRSLIGDLEKKIHRG</sequence>
<protein>
    <submittedName>
        <fullName evidence="1">DUF4432 family protein</fullName>
    </submittedName>
</protein>
<keyword evidence="2" id="KW-1185">Reference proteome</keyword>
<name>A0A3G3JYX6_9BACL</name>
<dbReference type="Proteomes" id="UP000269097">
    <property type="component" value="Chromosome"/>
</dbReference>
<dbReference type="AlphaFoldDB" id="A0A3G3JYX6"/>
<dbReference type="InterPro" id="IPR014718">
    <property type="entry name" value="GH-type_carb-bd"/>
</dbReference>
<dbReference type="KEGG" id="coh:EAV92_12915"/>
<accession>A0A3G3JYX6</accession>
<dbReference type="GO" id="GO:0030246">
    <property type="term" value="F:carbohydrate binding"/>
    <property type="evidence" value="ECO:0007669"/>
    <property type="project" value="InterPro"/>
</dbReference>
<dbReference type="Pfam" id="PF14486">
    <property type="entry name" value="DUF4432"/>
    <property type="match status" value="1"/>
</dbReference>
<dbReference type="Gene3D" id="2.70.98.10">
    <property type="match status" value="1"/>
</dbReference>
<dbReference type="InterPro" id="IPR027839">
    <property type="entry name" value="DUF4432"/>
</dbReference>
<evidence type="ECO:0000313" key="1">
    <source>
        <dbReference type="EMBL" id="AYQ73393.1"/>
    </source>
</evidence>
<evidence type="ECO:0000313" key="2">
    <source>
        <dbReference type="Proteomes" id="UP000269097"/>
    </source>
</evidence>
<dbReference type="EMBL" id="CP033433">
    <property type="protein sequence ID" value="AYQ73393.1"/>
    <property type="molecule type" value="Genomic_DNA"/>
</dbReference>
<proteinExistence type="predicted"/>
<reference evidence="1 2" key="1">
    <citation type="submission" date="2018-10" db="EMBL/GenBank/DDBJ databases">
        <title>Genome Sequence of Cohnella sp.</title>
        <authorList>
            <person name="Srinivasan S."/>
            <person name="Kim M.K."/>
        </authorList>
    </citation>
    <scope>NUCLEOTIDE SEQUENCE [LARGE SCALE GENOMIC DNA]</scope>
    <source>
        <strain evidence="1 2">18JY8-7</strain>
    </source>
</reference>